<dbReference type="RefSeq" id="WP_163190186.1">
    <property type="nucleotide sequence ID" value="NZ_JAGFPW010000005.1"/>
</dbReference>
<proteinExistence type="predicted"/>
<sequence>MGWKDDLNELDLTEPQDLDDLAENSTEAKAEDVGFVNPKSGAGILGREDGVLEGFADYGLGFRFSRNSQSLMVFAPSVHIFSSSINKHDKIVRNTYLKDEYGDIEEILSEGDRPNEKL</sequence>
<evidence type="ECO:0000313" key="2">
    <source>
        <dbReference type="Proteomes" id="UP000665181"/>
    </source>
</evidence>
<accession>A0A8I2B6R3</accession>
<protein>
    <submittedName>
        <fullName evidence="1">Uncharacterized protein</fullName>
    </submittedName>
</protein>
<reference evidence="1" key="1">
    <citation type="submission" date="2021-03" db="EMBL/GenBank/DDBJ databases">
        <title>Isolation of Bacillus subtilis from fermented food sample.</title>
        <authorList>
            <person name="Lakshmanan V."/>
            <person name="Athira K."/>
            <person name="Rajagopal K."/>
        </authorList>
    </citation>
    <scope>NUCLEOTIDE SEQUENCE</scope>
    <source>
        <strain evidence="1">S1</strain>
    </source>
</reference>
<gene>
    <name evidence="1" type="ORF">J5227_08145</name>
</gene>
<dbReference type="AlphaFoldDB" id="A0A8I2B6R3"/>
<dbReference type="Proteomes" id="UP000665181">
    <property type="component" value="Unassembled WGS sequence"/>
</dbReference>
<organism evidence="1 2">
    <name type="scientific">Bacillus subtilis</name>
    <dbReference type="NCBI Taxonomy" id="1423"/>
    <lineage>
        <taxon>Bacteria</taxon>
        <taxon>Bacillati</taxon>
        <taxon>Bacillota</taxon>
        <taxon>Bacilli</taxon>
        <taxon>Bacillales</taxon>
        <taxon>Bacillaceae</taxon>
        <taxon>Bacillus</taxon>
    </lineage>
</organism>
<dbReference type="EMBL" id="JAGFPW010000005">
    <property type="protein sequence ID" value="MBO3794279.1"/>
    <property type="molecule type" value="Genomic_DNA"/>
</dbReference>
<comment type="caution">
    <text evidence="1">The sequence shown here is derived from an EMBL/GenBank/DDBJ whole genome shotgun (WGS) entry which is preliminary data.</text>
</comment>
<evidence type="ECO:0000313" key="1">
    <source>
        <dbReference type="EMBL" id="MBO3794279.1"/>
    </source>
</evidence>
<name>A0A8I2B6R3_BACIU</name>